<comment type="similarity">
    <text evidence="2 16">Belongs to the peroxiredoxin family. AhpC/Prx1 subfamily.</text>
</comment>
<keyword evidence="6 16" id="KW-0963">Cytoplasm</keyword>
<dbReference type="NCBIfam" id="TIGR03137">
    <property type="entry name" value="AhpC"/>
    <property type="match status" value="1"/>
</dbReference>
<evidence type="ECO:0000256" key="3">
    <source>
        <dbReference type="ARBA" id="ARBA00011654"/>
    </source>
</evidence>
<keyword evidence="11 16" id="KW-0676">Redox-active center</keyword>
<dbReference type="Gene3D" id="3.40.30.10">
    <property type="entry name" value="Glutaredoxin"/>
    <property type="match status" value="1"/>
</dbReference>
<evidence type="ECO:0000256" key="10">
    <source>
        <dbReference type="ARBA" id="ARBA00023157"/>
    </source>
</evidence>
<dbReference type="Pfam" id="PF10417">
    <property type="entry name" value="1-cysPrx_C"/>
    <property type="match status" value="1"/>
</dbReference>
<evidence type="ECO:0000256" key="12">
    <source>
        <dbReference type="ARBA" id="ARBA00032077"/>
    </source>
</evidence>
<feature type="active site" description="Cysteine sulfenic acid (-SOH) intermediate; for peroxidase activity" evidence="15">
    <location>
        <position position="48"/>
    </location>
</feature>
<dbReference type="InterPro" id="IPR013766">
    <property type="entry name" value="Thioredoxin_domain"/>
</dbReference>
<keyword evidence="9 16" id="KW-0560">Oxidoreductase</keyword>
<evidence type="ECO:0000256" key="6">
    <source>
        <dbReference type="ARBA" id="ARBA00022490"/>
    </source>
</evidence>
<keyword evidence="7 16" id="KW-0575">Peroxidase</keyword>
<dbReference type="EC" id="1.11.1.26" evidence="4 16"/>
<dbReference type="InterPro" id="IPR017559">
    <property type="entry name" value="AhpC"/>
</dbReference>
<dbReference type="STRING" id="571438.SAMN05192586_11260"/>
<dbReference type="Proteomes" id="UP000199355">
    <property type="component" value="Unassembled WGS sequence"/>
</dbReference>
<dbReference type="GO" id="GO:0008379">
    <property type="term" value="F:thioredoxin peroxidase activity"/>
    <property type="evidence" value="ECO:0007669"/>
    <property type="project" value="TreeGrafter"/>
</dbReference>
<dbReference type="CDD" id="cd03015">
    <property type="entry name" value="PRX_Typ2cys"/>
    <property type="match status" value="1"/>
</dbReference>
<evidence type="ECO:0000256" key="7">
    <source>
        <dbReference type="ARBA" id="ARBA00022559"/>
    </source>
</evidence>
<sequence>MENLINKKVAPFSVQAYQAGELKAVTDADMQGHWSVVFFYPADFTFVCPTELEDLAENYAAFKKLNCEIYSVSTDSAFVHKAWADASPNIAKIRYPMLADCAGELSRAFGVMIEGAGQALRGSFVINPDGVIKAYEIHDTSIGRNVEELLRKLEAAQFVAEHGDQVCPARWKPGKATLKPGLDLVGKL</sequence>
<dbReference type="GO" id="GO:0006979">
    <property type="term" value="P:response to oxidative stress"/>
    <property type="evidence" value="ECO:0007669"/>
    <property type="project" value="UniProtKB-UniRule"/>
</dbReference>
<dbReference type="GO" id="GO:0045454">
    <property type="term" value="P:cell redox homeostasis"/>
    <property type="evidence" value="ECO:0007669"/>
    <property type="project" value="TreeGrafter"/>
</dbReference>
<dbReference type="AlphaFoldDB" id="A0A1G7NR12"/>
<feature type="domain" description="Thioredoxin" evidence="17">
    <location>
        <begin position="3"/>
        <end position="158"/>
    </location>
</feature>
<comment type="subunit">
    <text evidence="3">Homodimer; disulfide-linked, upon oxidation. 5 homodimers assemble to form a ring-like decamer.</text>
</comment>
<name>A0A1G7NR12_9BACT</name>
<evidence type="ECO:0000256" key="8">
    <source>
        <dbReference type="ARBA" id="ARBA00022862"/>
    </source>
</evidence>
<evidence type="ECO:0000256" key="14">
    <source>
        <dbReference type="ARBA" id="ARBA00047572"/>
    </source>
</evidence>
<evidence type="ECO:0000256" key="9">
    <source>
        <dbReference type="ARBA" id="ARBA00023002"/>
    </source>
</evidence>
<dbReference type="GO" id="GO:0033554">
    <property type="term" value="P:cellular response to stress"/>
    <property type="evidence" value="ECO:0007669"/>
    <property type="project" value="TreeGrafter"/>
</dbReference>
<dbReference type="GO" id="GO:0102039">
    <property type="term" value="F:NADH-dependent peroxiredoxin activity"/>
    <property type="evidence" value="ECO:0007669"/>
    <property type="project" value="UniProtKB-EC"/>
</dbReference>
<keyword evidence="8 16" id="KW-0049">Antioxidant</keyword>
<evidence type="ECO:0000259" key="17">
    <source>
        <dbReference type="PROSITE" id="PS51352"/>
    </source>
</evidence>
<dbReference type="InterPro" id="IPR036249">
    <property type="entry name" value="Thioredoxin-like_sf"/>
</dbReference>
<dbReference type="PIRSF" id="PIRSF000239">
    <property type="entry name" value="AHPC"/>
    <property type="match status" value="1"/>
</dbReference>
<evidence type="ECO:0000256" key="1">
    <source>
        <dbReference type="ARBA" id="ARBA00004496"/>
    </source>
</evidence>
<evidence type="ECO:0000313" key="19">
    <source>
        <dbReference type="Proteomes" id="UP000199355"/>
    </source>
</evidence>
<evidence type="ECO:0000256" key="5">
    <source>
        <dbReference type="ARBA" id="ARBA00017462"/>
    </source>
</evidence>
<evidence type="ECO:0000256" key="4">
    <source>
        <dbReference type="ARBA" id="ARBA00013021"/>
    </source>
</evidence>
<evidence type="ECO:0000256" key="11">
    <source>
        <dbReference type="ARBA" id="ARBA00023284"/>
    </source>
</evidence>
<dbReference type="FunFam" id="3.40.30.10:FF:000002">
    <property type="entry name" value="Alkyl hydroperoxide reductase C"/>
    <property type="match status" value="1"/>
</dbReference>
<evidence type="ECO:0000256" key="13">
    <source>
        <dbReference type="ARBA" id="ARBA00032824"/>
    </source>
</evidence>
<evidence type="ECO:0000256" key="2">
    <source>
        <dbReference type="ARBA" id="ARBA00009796"/>
    </source>
</evidence>
<evidence type="ECO:0000256" key="16">
    <source>
        <dbReference type="RuleBase" id="RU366004"/>
    </source>
</evidence>
<evidence type="ECO:0000256" key="15">
    <source>
        <dbReference type="PIRSR" id="PIRSR000239-1"/>
    </source>
</evidence>
<reference evidence="19" key="1">
    <citation type="submission" date="2016-10" db="EMBL/GenBank/DDBJ databases">
        <authorList>
            <person name="Varghese N."/>
            <person name="Submissions S."/>
        </authorList>
    </citation>
    <scope>NUCLEOTIDE SEQUENCE [LARGE SCALE GENOMIC DNA]</scope>
    <source>
        <strain evidence="19">KHC7</strain>
    </source>
</reference>
<dbReference type="PANTHER" id="PTHR10681">
    <property type="entry name" value="THIOREDOXIN PEROXIDASE"/>
    <property type="match status" value="1"/>
</dbReference>
<keyword evidence="10 16" id="KW-1015">Disulfide bond</keyword>
<dbReference type="InterPro" id="IPR050217">
    <property type="entry name" value="Peroxiredoxin"/>
</dbReference>
<dbReference type="SUPFAM" id="SSF52833">
    <property type="entry name" value="Thioredoxin-like"/>
    <property type="match status" value="1"/>
</dbReference>
<dbReference type="PROSITE" id="PS51352">
    <property type="entry name" value="THIOREDOXIN_2"/>
    <property type="match status" value="1"/>
</dbReference>
<dbReference type="InterPro" id="IPR000866">
    <property type="entry name" value="AhpC/TSA"/>
</dbReference>
<dbReference type="OrthoDB" id="9812811at2"/>
<dbReference type="InterPro" id="IPR019479">
    <property type="entry name" value="Peroxiredoxin_C"/>
</dbReference>
<dbReference type="Pfam" id="PF00578">
    <property type="entry name" value="AhpC-TSA"/>
    <property type="match status" value="1"/>
</dbReference>
<accession>A0A1G7NR12</accession>
<evidence type="ECO:0000313" key="18">
    <source>
        <dbReference type="EMBL" id="SDF76484.1"/>
    </source>
</evidence>
<dbReference type="PANTHER" id="PTHR10681:SF121">
    <property type="entry name" value="ALKYL HYDROPEROXIDE REDUCTASE C"/>
    <property type="match status" value="1"/>
</dbReference>
<dbReference type="RefSeq" id="WP_092154263.1">
    <property type="nucleotide sequence ID" value="NZ_FNBX01000012.1"/>
</dbReference>
<gene>
    <name evidence="18" type="ORF">SAMN05192586_11260</name>
</gene>
<proteinExistence type="inferred from homology"/>
<comment type="catalytic activity">
    <reaction evidence="14 16">
        <text>a hydroperoxide + NADH + H(+) = an alcohol + NAD(+) + H2O</text>
        <dbReference type="Rhea" id="RHEA:62628"/>
        <dbReference type="ChEBI" id="CHEBI:15377"/>
        <dbReference type="ChEBI" id="CHEBI:15378"/>
        <dbReference type="ChEBI" id="CHEBI:30879"/>
        <dbReference type="ChEBI" id="CHEBI:35924"/>
        <dbReference type="ChEBI" id="CHEBI:57540"/>
        <dbReference type="ChEBI" id="CHEBI:57945"/>
        <dbReference type="EC" id="1.11.1.26"/>
    </reaction>
</comment>
<dbReference type="EMBL" id="FNBX01000012">
    <property type="protein sequence ID" value="SDF76484.1"/>
    <property type="molecule type" value="Genomic_DNA"/>
</dbReference>
<protein>
    <recommendedName>
        <fullName evidence="5 16">Alkyl hydroperoxide reductase C</fullName>
        <ecNumber evidence="4 16">1.11.1.26</ecNumber>
    </recommendedName>
    <alternativeName>
        <fullName evidence="12 16">Peroxiredoxin</fullName>
    </alternativeName>
    <alternativeName>
        <fullName evidence="13 16">Thioredoxin peroxidase</fullName>
    </alternativeName>
</protein>
<dbReference type="GO" id="GO:0005829">
    <property type="term" value="C:cytosol"/>
    <property type="evidence" value="ECO:0007669"/>
    <property type="project" value="TreeGrafter"/>
</dbReference>
<comment type="function">
    <text evidence="16">Thiol-specific peroxidase that catalyzes the reduction of hydrogen peroxide and organic hydroperoxides to water and alcohols, respectively. Plays a role in cell protection against oxidative stress by detoxifying peroxides.</text>
</comment>
<comment type="subcellular location">
    <subcellularLocation>
        <location evidence="1 16">Cytoplasm</location>
    </subcellularLocation>
</comment>
<organism evidence="18 19">
    <name type="scientific">Desulfovibrio legallii</name>
    <dbReference type="NCBI Taxonomy" id="571438"/>
    <lineage>
        <taxon>Bacteria</taxon>
        <taxon>Pseudomonadati</taxon>
        <taxon>Thermodesulfobacteriota</taxon>
        <taxon>Desulfovibrionia</taxon>
        <taxon>Desulfovibrionales</taxon>
        <taxon>Desulfovibrionaceae</taxon>
        <taxon>Desulfovibrio</taxon>
    </lineage>
</organism>
<dbReference type="InterPro" id="IPR024706">
    <property type="entry name" value="Peroxiredoxin_AhpC-typ"/>
</dbReference>
<keyword evidence="19" id="KW-1185">Reference proteome</keyword>
<dbReference type="GO" id="GO:0042744">
    <property type="term" value="P:hydrogen peroxide catabolic process"/>
    <property type="evidence" value="ECO:0007669"/>
    <property type="project" value="TreeGrafter"/>
</dbReference>